<feature type="region of interest" description="Disordered" evidence="2">
    <location>
        <begin position="337"/>
        <end position="383"/>
    </location>
</feature>
<dbReference type="GO" id="GO:0043531">
    <property type="term" value="F:ADP binding"/>
    <property type="evidence" value="ECO:0007669"/>
    <property type="project" value="InterPro"/>
</dbReference>
<feature type="compositionally biased region" description="Polar residues" evidence="2">
    <location>
        <begin position="1262"/>
        <end position="1282"/>
    </location>
</feature>
<evidence type="ECO:0000256" key="1">
    <source>
        <dbReference type="ARBA" id="ARBA00007920"/>
    </source>
</evidence>
<comment type="similarity">
    <text evidence="1">Belongs to the putative lipase ROG1 family.</text>
</comment>
<dbReference type="Gene3D" id="3.40.50.300">
    <property type="entry name" value="P-loop containing nucleotide triphosphate hydrolases"/>
    <property type="match status" value="1"/>
</dbReference>
<feature type="compositionally biased region" description="Low complexity" evidence="2">
    <location>
        <begin position="1164"/>
        <end position="1184"/>
    </location>
</feature>
<feature type="compositionally biased region" description="Polar residues" evidence="2">
    <location>
        <begin position="1328"/>
        <end position="1337"/>
    </location>
</feature>
<feature type="region of interest" description="Disordered" evidence="2">
    <location>
        <begin position="1126"/>
        <end position="1603"/>
    </location>
</feature>
<feature type="compositionally biased region" description="Basic residues" evidence="2">
    <location>
        <begin position="1400"/>
        <end position="1409"/>
    </location>
</feature>
<sequence>MESFNKNPTERDITAVYRHPEAKADIVLVHGLNGHPKKTWTSKKNQVYWPTDLLPKSLGDQHANVLVYGYDAQVTGHPSKDYVHDHADTLLAKLTFYRQSEGTERLPIIWVAHSLGGIVTKCALLASYNIGTHQKEYLRSIYVSTYGIIFLGTPHNGSNAANWGRTIQRMVKASTLGMFDSSSTLLKTLMKESEILRYVSNNFLEIHQNFQIHMVHEMLKTDARLFKIEVVENSSASPQLAGVTYYGIDATHSGMCKFESEQAPGYRIISTAIRQWIAASRDTVLPRWGFEEDDRRRRANLDVFERLRKYGPGNEVGSHARRHSSVKVRNIIPALETNLNSDHPEPGPPLLLTDQPRQDQRPLLPGPEDPPDSPARDRAEPRFVHPEMFRPNSFFIGREDELRALHEMLMDRRRRSEGTSAVLIHCLPGGGKTHLARQYVFKHKEDYPGGVYWVRAKSRHDIESWFWRFAEDEGLRDVLDHRDLEDLRDTKNVIRTVRKWLNARTGWLMVFDGVQFDMPDLPEFIPDARNTSLIFTSTEQAVVGDPRFDNPQGLHLGLLTAEEARDLLLLELEMGRKHPWTEDDRAVALELVQLMGRLPLMIHVAAQHLKATKEPLARYLKSYKARPKAGGLSAYKAVREQLQLRTQYPALNLISLLAFFDQHIPVEMLASGLEALDQSIPVKTRDLTFGKPSLNNTLKVLIAFALIDRSEGDDISPTSSRSSKRSFDKQADHLDVLRIHSVVQAFFIDSLREMRAVDYFLAPATAMWCLSYDKADARIQEESNVGLPDDYRRFCIHGQKLLQNVQKFENRYPATLAEARSQLEERLEKIEGRIDSLSQLHRKNIIEGSKGQQPTSVFDRMSTSSQSGSSSSAMLLSQDSQLSTDTSLEGDEYGGLVQSPTLDYSYFDAQEATPYPSIAVMPAVPEASDDDQDTVISTASQRTQTHLASGAESAGFVSVPQQDHNNHRQTNDFEDWHQVIPHHRVIGRQELRRYHDRAGAWRDRTVSDPRIGLNREVAVGSISSRREASTSPSGPRLTAKSEAETELLNKLNLAGLPAPHEPRGSLSPVIPARPLSAQGTEGFARPPVMKSSTQTETQPAELAGGFAQMLKTLTVGNLKRVLSSRKLKDGEPASPVDAGPHPHAEVSPSEEEPLAPPGPLFRGSRSANSSPANQSSPFPAPSFSTIPTEELLRQPGPPAVERWETVADYPTDTALGCSEPDQASQDPMSSSYPSLSSRPHPHPGHAHAAQQLWLSSEPPAGYSSQPMSRNASHQSNPSVNVTHSNGDAHAGSASHAPASSMLHQTLGGAGATSLPTAVPGPMPIPSQPHRQFPTTGSVPAVGGSGARLSPFTRARRPSYTETEPSPRLDSPFSDVDTSYQQWERHHGRAEQEISSSPRARPGRGTRISRGRASDGWKGGRRAQSLSPSPSGGSRSPPLGSSASGLRPRSGSGSGYGPRSVSPLPLPVPVSNSGIGMATRGGGGSGRVQYQHQHQHQQHPLSAEWSTPGYETGQQQQRQQRQPAPAPAQGGSSPRLAGGEPMSRSASGGSTSGAGIMVGDSLVEFGSSGATGYGSSSVGGGAGRRASGEVPTAHDAAGLGISQA</sequence>
<feature type="region of interest" description="Disordered" evidence="2">
    <location>
        <begin position="1056"/>
        <end position="1098"/>
    </location>
</feature>
<evidence type="ECO:0000313" key="5">
    <source>
        <dbReference type="Proteomes" id="UP001302812"/>
    </source>
</evidence>
<comment type="caution">
    <text evidence="4">The sequence shown here is derived from an EMBL/GenBank/DDBJ whole genome shotgun (WGS) entry which is preliminary data.</text>
</comment>
<proteinExistence type="inferred from homology"/>
<dbReference type="Gene3D" id="3.40.50.1820">
    <property type="entry name" value="alpha/beta hydrolase"/>
    <property type="match status" value="1"/>
</dbReference>
<feature type="compositionally biased region" description="Low complexity" evidence="2">
    <location>
        <begin position="862"/>
        <end position="883"/>
    </location>
</feature>
<dbReference type="InterPro" id="IPR027417">
    <property type="entry name" value="P-loop_NTPase"/>
</dbReference>
<organism evidence="4 5">
    <name type="scientific">Canariomyces notabilis</name>
    <dbReference type="NCBI Taxonomy" id="2074819"/>
    <lineage>
        <taxon>Eukaryota</taxon>
        <taxon>Fungi</taxon>
        <taxon>Dikarya</taxon>
        <taxon>Ascomycota</taxon>
        <taxon>Pezizomycotina</taxon>
        <taxon>Sordariomycetes</taxon>
        <taxon>Sordariomycetidae</taxon>
        <taxon>Sordariales</taxon>
        <taxon>Chaetomiaceae</taxon>
        <taxon>Canariomyces</taxon>
    </lineage>
</organism>
<feature type="region of interest" description="Disordered" evidence="2">
    <location>
        <begin position="845"/>
        <end position="889"/>
    </location>
</feature>
<accession>A0AAN6TC70</accession>
<dbReference type="PANTHER" id="PTHR48187:SF2">
    <property type="entry name" value="LD21810P"/>
    <property type="match status" value="1"/>
</dbReference>
<dbReference type="RefSeq" id="XP_064669218.1">
    <property type="nucleotide sequence ID" value="XM_064808647.1"/>
</dbReference>
<dbReference type="GeneID" id="89932770"/>
<dbReference type="InterPro" id="IPR029058">
    <property type="entry name" value="AB_hydrolase_fold"/>
</dbReference>
<feature type="compositionally biased region" description="Low complexity" evidence="2">
    <location>
        <begin position="1512"/>
        <end position="1534"/>
    </location>
</feature>
<reference evidence="4" key="2">
    <citation type="submission" date="2023-05" db="EMBL/GenBank/DDBJ databases">
        <authorList>
            <consortium name="Lawrence Berkeley National Laboratory"/>
            <person name="Steindorff A."/>
            <person name="Hensen N."/>
            <person name="Bonometti L."/>
            <person name="Westerberg I."/>
            <person name="Brannstrom I.O."/>
            <person name="Guillou S."/>
            <person name="Cros-Aarteil S."/>
            <person name="Calhoun S."/>
            <person name="Haridas S."/>
            <person name="Kuo A."/>
            <person name="Mondo S."/>
            <person name="Pangilinan J."/>
            <person name="Riley R."/>
            <person name="Labutti K."/>
            <person name="Andreopoulos B."/>
            <person name="Lipzen A."/>
            <person name="Chen C."/>
            <person name="Yanf M."/>
            <person name="Daum C."/>
            <person name="Ng V."/>
            <person name="Clum A."/>
            <person name="Ohm R."/>
            <person name="Martin F."/>
            <person name="Silar P."/>
            <person name="Natvig D."/>
            <person name="Lalanne C."/>
            <person name="Gautier V."/>
            <person name="Ament-Velasquez S.L."/>
            <person name="Kruys A."/>
            <person name="Hutchinson M.I."/>
            <person name="Powell A.J."/>
            <person name="Barry K."/>
            <person name="Miller A.N."/>
            <person name="Grigoriev I.V."/>
            <person name="Debuchy R."/>
            <person name="Gladieux P."/>
            <person name="Thoren M.H."/>
            <person name="Johannesson H."/>
        </authorList>
    </citation>
    <scope>NUCLEOTIDE SEQUENCE</scope>
    <source>
        <strain evidence="4">CBS 508.74</strain>
    </source>
</reference>
<dbReference type="Proteomes" id="UP001302812">
    <property type="component" value="Unassembled WGS sequence"/>
</dbReference>
<protein>
    <recommendedName>
        <fullName evidence="3">DUF676 domain-containing protein</fullName>
    </recommendedName>
</protein>
<feature type="compositionally biased region" description="Low complexity" evidence="2">
    <location>
        <begin position="1283"/>
        <end position="1300"/>
    </location>
</feature>
<feature type="compositionally biased region" description="Low complexity" evidence="2">
    <location>
        <begin position="1544"/>
        <end position="1554"/>
    </location>
</feature>
<feature type="compositionally biased region" description="Low complexity" evidence="2">
    <location>
        <begin position="1424"/>
        <end position="1477"/>
    </location>
</feature>
<feature type="compositionally biased region" description="Gly residues" evidence="2">
    <location>
        <begin position="1568"/>
        <end position="1582"/>
    </location>
</feature>
<evidence type="ECO:0000256" key="2">
    <source>
        <dbReference type="SAM" id="MobiDB-lite"/>
    </source>
</evidence>
<evidence type="ECO:0000259" key="3">
    <source>
        <dbReference type="Pfam" id="PF05057"/>
    </source>
</evidence>
<keyword evidence="5" id="KW-1185">Reference proteome</keyword>
<dbReference type="SUPFAM" id="SSF52540">
    <property type="entry name" value="P-loop containing nucleoside triphosphate hydrolases"/>
    <property type="match status" value="1"/>
</dbReference>
<feature type="compositionally biased region" description="Low complexity" evidence="2">
    <location>
        <begin position="1224"/>
        <end position="1238"/>
    </location>
</feature>
<feature type="compositionally biased region" description="Basic and acidic residues" evidence="2">
    <location>
        <begin position="1382"/>
        <end position="1391"/>
    </location>
</feature>
<feature type="region of interest" description="Disordered" evidence="2">
    <location>
        <begin position="1021"/>
        <end position="1042"/>
    </location>
</feature>
<reference evidence="4" key="1">
    <citation type="journal article" date="2023" name="Mol. Phylogenet. Evol.">
        <title>Genome-scale phylogeny and comparative genomics of the fungal order Sordariales.</title>
        <authorList>
            <person name="Hensen N."/>
            <person name="Bonometti L."/>
            <person name="Westerberg I."/>
            <person name="Brannstrom I.O."/>
            <person name="Guillou S."/>
            <person name="Cros-Aarteil S."/>
            <person name="Calhoun S."/>
            <person name="Haridas S."/>
            <person name="Kuo A."/>
            <person name="Mondo S."/>
            <person name="Pangilinan J."/>
            <person name="Riley R."/>
            <person name="LaButti K."/>
            <person name="Andreopoulos B."/>
            <person name="Lipzen A."/>
            <person name="Chen C."/>
            <person name="Yan M."/>
            <person name="Daum C."/>
            <person name="Ng V."/>
            <person name="Clum A."/>
            <person name="Steindorff A."/>
            <person name="Ohm R.A."/>
            <person name="Martin F."/>
            <person name="Silar P."/>
            <person name="Natvig D.O."/>
            <person name="Lalanne C."/>
            <person name="Gautier V."/>
            <person name="Ament-Velasquez S.L."/>
            <person name="Kruys A."/>
            <person name="Hutchinson M.I."/>
            <person name="Powell A.J."/>
            <person name="Barry K."/>
            <person name="Miller A.N."/>
            <person name="Grigoriev I.V."/>
            <person name="Debuchy R."/>
            <person name="Gladieux P."/>
            <person name="Hiltunen Thoren M."/>
            <person name="Johannesson H."/>
        </authorList>
    </citation>
    <scope>NUCLEOTIDE SEQUENCE</scope>
    <source>
        <strain evidence="4">CBS 508.74</strain>
    </source>
</reference>
<dbReference type="SUPFAM" id="SSF53474">
    <property type="entry name" value="alpha/beta-Hydrolases"/>
    <property type="match status" value="1"/>
</dbReference>
<gene>
    <name evidence="4" type="ORF">N656DRAFT_146382</name>
</gene>
<dbReference type="EMBL" id="MU853345">
    <property type="protein sequence ID" value="KAK4111648.1"/>
    <property type="molecule type" value="Genomic_DNA"/>
</dbReference>
<evidence type="ECO:0000313" key="4">
    <source>
        <dbReference type="EMBL" id="KAK4111648.1"/>
    </source>
</evidence>
<dbReference type="InterPro" id="IPR007751">
    <property type="entry name" value="DUF676_lipase-like"/>
</dbReference>
<feature type="domain" description="DUF676" evidence="3">
    <location>
        <begin position="26"/>
        <end position="164"/>
    </location>
</feature>
<dbReference type="PANTHER" id="PTHR48187">
    <property type="entry name" value="LD21810P"/>
    <property type="match status" value="1"/>
</dbReference>
<dbReference type="Pfam" id="PF05057">
    <property type="entry name" value="DUF676"/>
    <property type="match status" value="1"/>
</dbReference>
<name>A0AAN6TC70_9PEZI</name>
<feature type="compositionally biased region" description="Basic and acidic residues" evidence="2">
    <location>
        <begin position="374"/>
        <end position="383"/>
    </location>
</feature>